<dbReference type="EMBL" id="JAAEEH010000008">
    <property type="protein sequence ID" value="NDL66958.1"/>
    <property type="molecule type" value="Genomic_DNA"/>
</dbReference>
<keyword evidence="2" id="KW-1185">Reference proteome</keyword>
<dbReference type="PROSITE" id="PS51257">
    <property type="entry name" value="PROKAR_LIPOPROTEIN"/>
    <property type="match status" value="1"/>
</dbReference>
<dbReference type="Gene3D" id="3.40.190.10">
    <property type="entry name" value="Periplasmic binding protein-like II"/>
    <property type="match status" value="1"/>
</dbReference>
<dbReference type="PANTHER" id="PTHR43649:SF14">
    <property type="entry name" value="BLR3389 PROTEIN"/>
    <property type="match status" value="1"/>
</dbReference>
<protein>
    <submittedName>
        <fullName evidence="1">Extracellular solute-binding protein</fullName>
    </submittedName>
</protein>
<reference evidence="1 2" key="1">
    <citation type="submission" date="2020-01" db="EMBL/GenBank/DDBJ databases">
        <title>Anaeroalcalibacter tamaniensis gen. nov., sp. nov., moderately halophilic strictly anaerobic fermenter bacterium from mud volcano of Taman peninsula.</title>
        <authorList>
            <person name="Frolova A."/>
            <person name="Merkel A.Y."/>
            <person name="Slobodkin A.I."/>
        </authorList>
    </citation>
    <scope>NUCLEOTIDE SEQUENCE [LARGE SCALE GENOMIC DNA]</scope>
    <source>
        <strain evidence="1 2">F-3ap</strain>
    </source>
</reference>
<dbReference type="Proteomes" id="UP000461585">
    <property type="component" value="Unassembled WGS sequence"/>
</dbReference>
<name>A0A7X5HUM7_9FIRM</name>
<organism evidence="1 2">
    <name type="scientific">Anaerotalea alkaliphila</name>
    <dbReference type="NCBI Taxonomy" id="2662126"/>
    <lineage>
        <taxon>Bacteria</taxon>
        <taxon>Bacillati</taxon>
        <taxon>Bacillota</taxon>
        <taxon>Clostridia</taxon>
        <taxon>Eubacteriales</taxon>
        <taxon>Anaerotalea</taxon>
    </lineage>
</organism>
<dbReference type="RefSeq" id="WP_162369687.1">
    <property type="nucleotide sequence ID" value="NZ_JAAEEH010000008.1"/>
</dbReference>
<accession>A0A7X5HUM7</accession>
<dbReference type="InterPro" id="IPR050490">
    <property type="entry name" value="Bact_solute-bd_prot1"/>
</dbReference>
<dbReference type="Pfam" id="PF01547">
    <property type="entry name" value="SBP_bac_1"/>
    <property type="match status" value="1"/>
</dbReference>
<dbReference type="SUPFAM" id="SSF53850">
    <property type="entry name" value="Periplasmic binding protein-like II"/>
    <property type="match status" value="1"/>
</dbReference>
<proteinExistence type="predicted"/>
<sequence length="428" mass="46457">MAKRNLAVSGIVLLLMVSILSVGCGKTQTDNGSGNGGTGGAATGELVFWAPFGGGDYEFMKQIVDAYNATAPDFTVELVSREWGTYYQGLNSALIASSGPDFFIAHQSKLAELIPTEKLQDVRQIESDVDWSTYMEAQVDAVTFEGVQYAVPLDTHAMVLFYNKDILERAGVSEQDLSGVNGIEGWNAILDKISKVVSADEHVLDIANSGANTVQQFWAWYVLNAQAGGSYIEGDEAVLNGEAGVQAMDIMNGWAAEGYLKKGIDDASSYDIFKSGKAALNFTGVWATGNYETNPDLNFGVMPIPAIAGEQKTWGDSHTFAIPTYIDGNRKEAALAFVDWANENAVTWAKAGHVPVKKTVLASEEYLAMPYRSDYMEVLNQVEYYPVTDMLGAANDLAMIKINESFLGKYAAKEALDKAKEEIDNLLR</sequence>
<evidence type="ECO:0000313" key="1">
    <source>
        <dbReference type="EMBL" id="NDL66958.1"/>
    </source>
</evidence>
<comment type="caution">
    <text evidence="1">The sequence shown here is derived from an EMBL/GenBank/DDBJ whole genome shotgun (WGS) entry which is preliminary data.</text>
</comment>
<dbReference type="PANTHER" id="PTHR43649">
    <property type="entry name" value="ARABINOSE-BINDING PROTEIN-RELATED"/>
    <property type="match status" value="1"/>
</dbReference>
<gene>
    <name evidence="1" type="ORF">GXN74_04245</name>
</gene>
<dbReference type="InterPro" id="IPR006059">
    <property type="entry name" value="SBP"/>
</dbReference>
<evidence type="ECO:0000313" key="2">
    <source>
        <dbReference type="Proteomes" id="UP000461585"/>
    </source>
</evidence>
<dbReference type="AlphaFoldDB" id="A0A7X5HUM7"/>